<keyword evidence="1 3" id="KW-0853">WD repeat</keyword>
<proteinExistence type="predicted"/>
<dbReference type="InterPro" id="IPR036322">
    <property type="entry name" value="WD40_repeat_dom_sf"/>
</dbReference>
<dbReference type="PANTHER" id="PTHR19846">
    <property type="entry name" value="WD40 REPEAT PROTEIN"/>
    <property type="match status" value="1"/>
</dbReference>
<dbReference type="PROSITE" id="PS50082">
    <property type="entry name" value="WD_REPEATS_2"/>
    <property type="match status" value="6"/>
</dbReference>
<dbReference type="CDD" id="cd00200">
    <property type="entry name" value="WD40"/>
    <property type="match status" value="1"/>
</dbReference>
<sequence length="480" mass="53727">MSREDIPVVNDPRRNGQNASINDIPTLDNEVRAELRKYGEPITLFGEGPPERRERLLRFVQERPHTEFEFAEIEESGSDAITSDEEEEEEFYTPGSEELEQARKSILRSSVDKAIARVTKQKTEAKAYNSFKTLKHRRHINSILGEYELNGTNVLKGNTRAISSVRVNGDNTLIACGSWDGNVYLLKKDDEFNLVQVGKSGHGYHSEKVGALDWHPTNHSLVASGGAEGSINIWNYDNEDVLKPQLRLKNASEGRIPKLAFHPSGNYLANTSFDQTWKLWDITKEQELLEQEGHSKEVFACAMHPDGSLIATGDLDGIGRVWDLRSGRSIAILEGHIQGIYSMDWSSNGYHLASASGDCSTRIWDLRKLSNANDKTELFSIPAHTKLVSEVRFFSGHDSSLATQVTDENDENASRLSTTGTFLATSSYDGTVKLWSADNWINVRTLKGHNDKVMSCDIGKDGQYIVSCGWDRTVKTWSKI</sequence>
<gene>
    <name evidence="6" type="ORF">CXQ85_001662</name>
</gene>
<dbReference type="SUPFAM" id="SSF50978">
    <property type="entry name" value="WD40 repeat-like"/>
    <property type="match status" value="1"/>
</dbReference>
<dbReference type="OrthoDB" id="540662at2759"/>
<keyword evidence="7" id="KW-1185">Reference proteome</keyword>
<dbReference type="GO" id="GO:0000398">
    <property type="term" value="P:mRNA splicing, via spliceosome"/>
    <property type="evidence" value="ECO:0007669"/>
    <property type="project" value="TreeGrafter"/>
</dbReference>
<dbReference type="Pfam" id="PF08799">
    <property type="entry name" value="PRP4"/>
    <property type="match status" value="1"/>
</dbReference>
<evidence type="ECO:0000256" key="2">
    <source>
        <dbReference type="ARBA" id="ARBA00022737"/>
    </source>
</evidence>
<feature type="repeat" description="WD" evidence="3">
    <location>
        <begin position="249"/>
        <end position="290"/>
    </location>
</feature>
<name>A0A2V1ANQ3_9ASCO</name>
<dbReference type="InterPro" id="IPR015943">
    <property type="entry name" value="WD40/YVTN_repeat-like_dom_sf"/>
</dbReference>
<keyword evidence="2" id="KW-0677">Repeat</keyword>
<dbReference type="GO" id="GO:0017070">
    <property type="term" value="F:U6 snRNA binding"/>
    <property type="evidence" value="ECO:0007669"/>
    <property type="project" value="TreeGrafter"/>
</dbReference>
<dbReference type="SMART" id="SM00320">
    <property type="entry name" value="WD40"/>
    <property type="match status" value="7"/>
</dbReference>
<dbReference type="InterPro" id="IPR020472">
    <property type="entry name" value="WD40_PAC1"/>
</dbReference>
<dbReference type="EMBL" id="PKFO01000003">
    <property type="protein sequence ID" value="PVH19887.1"/>
    <property type="molecule type" value="Genomic_DNA"/>
</dbReference>
<feature type="repeat" description="WD" evidence="3">
    <location>
        <begin position="202"/>
        <end position="244"/>
    </location>
</feature>
<dbReference type="InterPro" id="IPR019775">
    <property type="entry name" value="WD40_repeat_CS"/>
</dbReference>
<dbReference type="InterPro" id="IPR055442">
    <property type="entry name" value="Beta-prop_EML-like_2nd"/>
</dbReference>
<dbReference type="SMART" id="SM00500">
    <property type="entry name" value="SFM"/>
    <property type="match status" value="1"/>
</dbReference>
<feature type="domain" description="Pre-mRNA processing factor 4 (PRP4)-like" evidence="5">
    <location>
        <begin position="26"/>
        <end position="76"/>
    </location>
</feature>
<dbReference type="PROSITE" id="PS00678">
    <property type="entry name" value="WD_REPEATS_1"/>
    <property type="match status" value="1"/>
</dbReference>
<dbReference type="VEuPathDB" id="FungiDB:CXQ85_001662"/>
<protein>
    <recommendedName>
        <fullName evidence="5">Pre-mRNA processing factor 4 (PRP4)-like domain-containing protein</fullName>
    </recommendedName>
</protein>
<evidence type="ECO:0000256" key="3">
    <source>
        <dbReference type="PROSITE-ProRule" id="PRU00221"/>
    </source>
</evidence>
<dbReference type="PROSITE" id="PS50294">
    <property type="entry name" value="WD_REPEATS_REGION"/>
    <property type="match status" value="4"/>
</dbReference>
<feature type="compositionally biased region" description="Basic and acidic residues" evidence="4">
    <location>
        <begin position="1"/>
        <end position="14"/>
    </location>
</feature>
<dbReference type="PANTHER" id="PTHR19846:SF0">
    <property type="entry name" value="PRE-MRNA PROCESSING FACTOR 4"/>
    <property type="match status" value="1"/>
</dbReference>
<evidence type="ECO:0000313" key="6">
    <source>
        <dbReference type="EMBL" id="PVH19887.1"/>
    </source>
</evidence>
<dbReference type="STRING" id="45357.A0A2V1ANQ3"/>
<feature type="repeat" description="WD" evidence="3">
    <location>
        <begin position="291"/>
        <end position="332"/>
    </location>
</feature>
<dbReference type="Proteomes" id="UP000244309">
    <property type="component" value="Unassembled WGS sequence"/>
</dbReference>
<dbReference type="InterPro" id="IPR014906">
    <property type="entry name" value="PRP4-like"/>
</dbReference>
<evidence type="ECO:0000256" key="1">
    <source>
        <dbReference type="ARBA" id="ARBA00022574"/>
    </source>
</evidence>
<evidence type="ECO:0000313" key="7">
    <source>
        <dbReference type="Proteomes" id="UP000244309"/>
    </source>
</evidence>
<dbReference type="Gene3D" id="4.10.280.110">
    <property type="entry name" value="Pre-mRNA processing factor 4 domain"/>
    <property type="match status" value="1"/>
</dbReference>
<feature type="repeat" description="WD" evidence="3">
    <location>
        <begin position="333"/>
        <end position="374"/>
    </location>
</feature>
<evidence type="ECO:0000256" key="4">
    <source>
        <dbReference type="SAM" id="MobiDB-lite"/>
    </source>
</evidence>
<dbReference type="RefSeq" id="XP_025340827.1">
    <property type="nucleotide sequence ID" value="XM_025485362.1"/>
</dbReference>
<dbReference type="SUPFAM" id="SSF158230">
    <property type="entry name" value="PRP4-like"/>
    <property type="match status" value="1"/>
</dbReference>
<dbReference type="Pfam" id="PF00400">
    <property type="entry name" value="WD40"/>
    <property type="match status" value="1"/>
</dbReference>
<dbReference type="AlphaFoldDB" id="A0A2V1ANQ3"/>
<feature type="region of interest" description="Disordered" evidence="4">
    <location>
        <begin position="1"/>
        <end position="25"/>
    </location>
</feature>
<dbReference type="PRINTS" id="PR00320">
    <property type="entry name" value="GPROTEINBRPT"/>
</dbReference>
<evidence type="ECO:0000259" key="5">
    <source>
        <dbReference type="SMART" id="SM00500"/>
    </source>
</evidence>
<organism evidence="6 7">
    <name type="scientific">Candidozyma haemuli</name>
    <dbReference type="NCBI Taxonomy" id="45357"/>
    <lineage>
        <taxon>Eukaryota</taxon>
        <taxon>Fungi</taxon>
        <taxon>Dikarya</taxon>
        <taxon>Ascomycota</taxon>
        <taxon>Saccharomycotina</taxon>
        <taxon>Pichiomycetes</taxon>
        <taxon>Metschnikowiaceae</taxon>
        <taxon>Candidozyma</taxon>
    </lineage>
</organism>
<dbReference type="Pfam" id="PF23414">
    <property type="entry name" value="Beta-prop_EML_2"/>
    <property type="match status" value="1"/>
</dbReference>
<dbReference type="InterPro" id="IPR036285">
    <property type="entry name" value="PRP4-like_sf"/>
</dbReference>
<feature type="repeat" description="WD" evidence="3">
    <location>
        <begin position="416"/>
        <end position="445"/>
    </location>
</feature>
<accession>A0A2V1ANQ3</accession>
<feature type="repeat" description="WD" evidence="3">
    <location>
        <begin position="446"/>
        <end position="480"/>
    </location>
</feature>
<dbReference type="Gene3D" id="2.130.10.10">
    <property type="entry name" value="YVTN repeat-like/Quinoprotein amine dehydrogenase"/>
    <property type="match status" value="3"/>
</dbReference>
<comment type="caution">
    <text evidence="6">The sequence shown here is derived from an EMBL/GenBank/DDBJ whole genome shotgun (WGS) entry which is preliminary data.</text>
</comment>
<reference evidence="6 7" key="1">
    <citation type="submission" date="2017-12" db="EMBL/GenBank/DDBJ databases">
        <title>Genome Sequence of a Multidrug-Resistant Candida haemulonii Isolate from a Patient with Chronic Leg Ulcers in Israel.</title>
        <authorList>
            <person name="Chow N.A."/>
            <person name="Gade L."/>
            <person name="Batra D."/>
            <person name="Rowe L.A."/>
            <person name="Ben-Ami R."/>
            <person name="Loparev V.N."/>
            <person name="Litvintseva A.P."/>
        </authorList>
    </citation>
    <scope>NUCLEOTIDE SEQUENCE [LARGE SCALE GENOMIC DNA]</scope>
    <source>
        <strain evidence="6 7">B11899</strain>
    </source>
</reference>
<dbReference type="GeneID" id="37006993"/>
<dbReference type="InterPro" id="IPR001680">
    <property type="entry name" value="WD40_rpt"/>
</dbReference>
<dbReference type="GO" id="GO:0046540">
    <property type="term" value="C:U4/U6 x U5 tri-snRNP complex"/>
    <property type="evidence" value="ECO:0007669"/>
    <property type="project" value="TreeGrafter"/>
</dbReference>
<dbReference type="GO" id="GO:0030621">
    <property type="term" value="F:U4 snRNA binding"/>
    <property type="evidence" value="ECO:0007669"/>
    <property type="project" value="TreeGrafter"/>
</dbReference>